<sequence>MAVEQDGVSSRRYRGRSGRSRISGVEIFTAEGRTIIYPTRDACISAIYRKLLGYPGAASNVYDCDFNYTAVYNSWLLSTGYMQETVVQTNMFANTYRESIFKYETTITWQSSQGPVVFFGEAQSPSKREAFNHACWKLFQNIKRSFPVVQGDDTQECVQCHLIRDNTIARESYLDELWSWLQFWKRQCRHNWKPIPKLQGDVQEDAHLHLCKSCGKTYLHYHRKGLKPHTQFDYQCPNSDCLTFHEGHNVTRAELVKDEQLVGVNVPYSDIPKVQGDPTEQGDPTQSSDRQSNTIITEDQGIDPQIPEGPLDRVCDQNFQRIVYSAQFYREH</sequence>
<protein>
    <submittedName>
        <fullName evidence="1">Uncharacterized protein</fullName>
    </submittedName>
</protein>
<gene>
    <name evidence="1" type="ORF">QAD02_024112</name>
</gene>
<evidence type="ECO:0000313" key="1">
    <source>
        <dbReference type="EMBL" id="KAJ8688317.1"/>
    </source>
</evidence>
<proteinExistence type="predicted"/>
<accession>A0ACC2Q168</accession>
<dbReference type="EMBL" id="CM056741">
    <property type="protein sequence ID" value="KAJ8688317.1"/>
    <property type="molecule type" value="Genomic_DNA"/>
</dbReference>
<evidence type="ECO:0000313" key="2">
    <source>
        <dbReference type="Proteomes" id="UP001239111"/>
    </source>
</evidence>
<dbReference type="Proteomes" id="UP001239111">
    <property type="component" value="Chromosome 1"/>
</dbReference>
<name>A0ACC2Q168_9HYME</name>
<keyword evidence="2" id="KW-1185">Reference proteome</keyword>
<comment type="caution">
    <text evidence="1">The sequence shown here is derived from an EMBL/GenBank/DDBJ whole genome shotgun (WGS) entry which is preliminary data.</text>
</comment>
<organism evidence="1 2">
    <name type="scientific">Eretmocerus hayati</name>
    <dbReference type="NCBI Taxonomy" id="131215"/>
    <lineage>
        <taxon>Eukaryota</taxon>
        <taxon>Metazoa</taxon>
        <taxon>Ecdysozoa</taxon>
        <taxon>Arthropoda</taxon>
        <taxon>Hexapoda</taxon>
        <taxon>Insecta</taxon>
        <taxon>Pterygota</taxon>
        <taxon>Neoptera</taxon>
        <taxon>Endopterygota</taxon>
        <taxon>Hymenoptera</taxon>
        <taxon>Apocrita</taxon>
        <taxon>Proctotrupomorpha</taxon>
        <taxon>Chalcidoidea</taxon>
        <taxon>Aphelinidae</taxon>
        <taxon>Aphelininae</taxon>
        <taxon>Eretmocerus</taxon>
    </lineage>
</organism>
<reference evidence="1" key="1">
    <citation type="submission" date="2023-04" db="EMBL/GenBank/DDBJ databases">
        <title>A chromosome-level genome assembly of the parasitoid wasp Eretmocerus hayati.</title>
        <authorList>
            <person name="Zhong Y."/>
            <person name="Liu S."/>
            <person name="Liu Y."/>
        </authorList>
    </citation>
    <scope>NUCLEOTIDE SEQUENCE</scope>
    <source>
        <strain evidence="1">ZJU_SS_LIU_2023</strain>
    </source>
</reference>